<evidence type="ECO:0000256" key="1">
    <source>
        <dbReference type="SAM" id="MobiDB-lite"/>
    </source>
</evidence>
<dbReference type="STRING" id="43335.A0A4U5PR70"/>
<evidence type="ECO:0000313" key="2">
    <source>
        <dbReference type="EMBL" id="TKR99679.1"/>
    </source>
</evidence>
<protein>
    <submittedName>
        <fullName evidence="2">Uncharacterized protein</fullName>
    </submittedName>
</protein>
<dbReference type="AlphaFoldDB" id="A0A4U5PR70"/>
<dbReference type="Gene3D" id="2.40.100.10">
    <property type="entry name" value="Cyclophilin-like"/>
    <property type="match status" value="1"/>
</dbReference>
<feature type="region of interest" description="Disordered" evidence="1">
    <location>
        <begin position="78"/>
        <end position="139"/>
    </location>
</feature>
<organism evidence="2">
    <name type="scientific">Populus alba</name>
    <name type="common">White poplar</name>
    <dbReference type="NCBI Taxonomy" id="43335"/>
    <lineage>
        <taxon>Eukaryota</taxon>
        <taxon>Viridiplantae</taxon>
        <taxon>Streptophyta</taxon>
        <taxon>Embryophyta</taxon>
        <taxon>Tracheophyta</taxon>
        <taxon>Spermatophyta</taxon>
        <taxon>Magnoliopsida</taxon>
        <taxon>eudicotyledons</taxon>
        <taxon>Gunneridae</taxon>
        <taxon>Pentapetalae</taxon>
        <taxon>rosids</taxon>
        <taxon>fabids</taxon>
        <taxon>Malpighiales</taxon>
        <taxon>Salicaceae</taxon>
        <taxon>Saliceae</taxon>
        <taxon>Populus</taxon>
    </lineage>
</organism>
<accession>A0A4U5PR70</accession>
<feature type="compositionally biased region" description="Basic and acidic residues" evidence="1">
    <location>
        <begin position="128"/>
        <end position="139"/>
    </location>
</feature>
<proteinExistence type="predicted"/>
<gene>
    <name evidence="2" type="ORF">D5086_0000191090</name>
</gene>
<reference evidence="2" key="1">
    <citation type="submission" date="2018-10" db="EMBL/GenBank/DDBJ databases">
        <title>Population genomic analysis revealed the cold adaptation of white poplar.</title>
        <authorList>
            <person name="Liu Y.-J."/>
        </authorList>
    </citation>
    <scope>NUCLEOTIDE SEQUENCE [LARGE SCALE GENOMIC DNA]</scope>
    <source>
        <strain evidence="2">PAL-ZL1</strain>
    </source>
</reference>
<comment type="caution">
    <text evidence="2">The sequence shown here is derived from an EMBL/GenBank/DDBJ whole genome shotgun (WGS) entry which is preliminary data.</text>
</comment>
<sequence length="139" mass="15615">MLIPSFIVLLKSFLFKAVTLLALAQVVKVYIELCLRMSTSLLRFNYRGFDWLDKKNTIFGKITGDSIFNLLSLGEAETNKNDDWPLDPPPRITSVENSSEGETTRDVQLSVKEALSSKKGTLSMKEAPGSKKEAPRRDF</sequence>
<dbReference type="EMBL" id="RCHU01000622">
    <property type="protein sequence ID" value="TKR99679.1"/>
    <property type="molecule type" value="Genomic_DNA"/>
</dbReference>
<dbReference type="InterPro" id="IPR029000">
    <property type="entry name" value="Cyclophilin-like_dom_sf"/>
</dbReference>
<dbReference type="SUPFAM" id="SSF50891">
    <property type="entry name" value="Cyclophilin-like"/>
    <property type="match status" value="1"/>
</dbReference>
<name>A0A4U5PR70_POPAL</name>